<protein>
    <recommendedName>
        <fullName evidence="3">DUF2188 domain-containing protein</fullName>
    </recommendedName>
</protein>
<evidence type="ECO:0000313" key="2">
    <source>
        <dbReference type="Proteomes" id="UP001280629"/>
    </source>
</evidence>
<evidence type="ECO:0008006" key="3">
    <source>
        <dbReference type="Google" id="ProtNLM"/>
    </source>
</evidence>
<keyword evidence="2" id="KW-1185">Reference proteome</keyword>
<sequence length="121" mass="13781">MPWSKNDYPDTFKNVSTDVRNKAIEISNALLKEGYEEGRAISIGLSQAREAIEGKSEDRPHYEVKARDDDWVLRKKNSTSVIYSEDTKNVLLEKAKPYVTDHDGVLTVYHADGTKESTLYE</sequence>
<reference evidence="1 2" key="1">
    <citation type="submission" date="2023-06" db="EMBL/GenBank/DDBJ databases">
        <title>Sporosarcina sp. nov., isolated from Korean traditional fermented seafood 'Jeotgal'.</title>
        <authorList>
            <person name="Yang A.-I."/>
            <person name="Shin N.-R."/>
        </authorList>
    </citation>
    <scope>NUCLEOTIDE SEQUENCE [LARGE SCALE GENOMIC DNA]</scope>
    <source>
        <strain evidence="1 2">KCTC3840</strain>
    </source>
</reference>
<organism evidence="1 2">
    <name type="scientific">Sporosarcina aquimarina</name>
    <dbReference type="NCBI Taxonomy" id="114975"/>
    <lineage>
        <taxon>Bacteria</taxon>
        <taxon>Bacillati</taxon>
        <taxon>Bacillota</taxon>
        <taxon>Bacilli</taxon>
        <taxon>Bacillales</taxon>
        <taxon>Caryophanaceae</taxon>
        <taxon>Sporosarcina</taxon>
    </lineage>
</organism>
<proteinExistence type="predicted"/>
<accession>A0ABU4FZM1</accession>
<gene>
    <name evidence="1" type="ORF">QT716_08500</name>
</gene>
<dbReference type="RefSeq" id="WP_317935636.1">
    <property type="nucleotide sequence ID" value="NZ_JAUBDH010000004.1"/>
</dbReference>
<dbReference type="Proteomes" id="UP001280629">
    <property type="component" value="Unassembled WGS sequence"/>
</dbReference>
<evidence type="ECO:0000313" key="1">
    <source>
        <dbReference type="EMBL" id="MDW0110096.1"/>
    </source>
</evidence>
<comment type="caution">
    <text evidence="1">The sequence shown here is derived from an EMBL/GenBank/DDBJ whole genome shotgun (WGS) entry which is preliminary data.</text>
</comment>
<dbReference type="EMBL" id="JAUBDH010000004">
    <property type="protein sequence ID" value="MDW0110096.1"/>
    <property type="molecule type" value="Genomic_DNA"/>
</dbReference>
<name>A0ABU4FZM1_9BACL</name>